<keyword evidence="2 3" id="KW-0186">Copper</keyword>
<dbReference type="PANTHER" id="PTHR12151">
    <property type="entry name" value="ELECTRON TRANSPORT PROTIN SCO1/SENC FAMILY MEMBER"/>
    <property type="match status" value="1"/>
</dbReference>
<reference evidence="9" key="1">
    <citation type="submission" date="2016-10" db="EMBL/GenBank/DDBJ databases">
        <authorList>
            <person name="Varghese N."/>
            <person name="Submissions S."/>
        </authorList>
    </citation>
    <scope>NUCLEOTIDE SEQUENCE [LARGE SCALE GENOMIC DNA]</scope>
    <source>
        <strain evidence="9">JCM 18195</strain>
    </source>
</reference>
<dbReference type="InterPro" id="IPR036249">
    <property type="entry name" value="Thioredoxin-like_sf"/>
</dbReference>
<comment type="similarity">
    <text evidence="1">Belongs to the SCO1/2 family.</text>
</comment>
<dbReference type="PROSITE" id="PS51352">
    <property type="entry name" value="THIOREDOXIN_2"/>
    <property type="match status" value="1"/>
</dbReference>
<dbReference type="EMBL" id="FOXM01000002">
    <property type="protein sequence ID" value="SFP40864.1"/>
    <property type="molecule type" value="Genomic_DNA"/>
</dbReference>
<dbReference type="Proteomes" id="UP000243084">
    <property type="component" value="Unassembled WGS sequence"/>
</dbReference>
<evidence type="ECO:0000313" key="9">
    <source>
        <dbReference type="Proteomes" id="UP000243084"/>
    </source>
</evidence>
<evidence type="ECO:0000256" key="6">
    <source>
        <dbReference type="SAM" id="SignalP"/>
    </source>
</evidence>
<evidence type="ECO:0000313" key="8">
    <source>
        <dbReference type="EMBL" id="SFP40864.1"/>
    </source>
</evidence>
<name>A0A1I5Q3C6_9GAMM</name>
<keyword evidence="6" id="KW-0732">Signal</keyword>
<proteinExistence type="inferred from homology"/>
<feature type="signal peptide" evidence="6">
    <location>
        <begin position="1"/>
        <end position="27"/>
    </location>
</feature>
<feature type="domain" description="Thioredoxin" evidence="7">
    <location>
        <begin position="42"/>
        <end position="200"/>
    </location>
</feature>
<dbReference type="AlphaFoldDB" id="A0A1I5Q3C6"/>
<keyword evidence="4" id="KW-1015">Disulfide bond</keyword>
<organism evidence="8 9">
    <name type="scientific">Geopseudomonas sagittaria</name>
    <dbReference type="NCBI Taxonomy" id="1135990"/>
    <lineage>
        <taxon>Bacteria</taxon>
        <taxon>Pseudomonadati</taxon>
        <taxon>Pseudomonadota</taxon>
        <taxon>Gammaproteobacteria</taxon>
        <taxon>Pseudomonadales</taxon>
        <taxon>Pseudomonadaceae</taxon>
        <taxon>Geopseudomonas</taxon>
    </lineage>
</organism>
<protein>
    <submittedName>
        <fullName evidence="8">Protein SCO1/2</fullName>
    </submittedName>
</protein>
<sequence length="225" mass="24049">MQPLLPSLALALCSLALALAGPLPAQAADEHAGHHPRAQPPEAAQVQFADVELTDQHGRPVRLKDEVVGDRIVVMGFIYTSCTTVCPVVSAIMQKVQAQLGDMVGNEVQLVSISVDPLRDTPQRLREYASQFQAGPGWTWLTGPVPAVNDTLKGLGTWSADFTSHPPVIMVGDGRSAQWTRFYGFTDPAVLVGRVYALGAARQHTPPGHDGPGHAAQAAQQEERP</sequence>
<feature type="binding site" evidence="3">
    <location>
        <position position="86"/>
    </location>
    <ligand>
        <name>Cu cation</name>
        <dbReference type="ChEBI" id="CHEBI:23378"/>
    </ligand>
</feature>
<evidence type="ECO:0000256" key="3">
    <source>
        <dbReference type="PIRSR" id="PIRSR603782-1"/>
    </source>
</evidence>
<dbReference type="Gene3D" id="3.40.30.10">
    <property type="entry name" value="Glutaredoxin"/>
    <property type="match status" value="1"/>
</dbReference>
<evidence type="ECO:0000256" key="1">
    <source>
        <dbReference type="ARBA" id="ARBA00010996"/>
    </source>
</evidence>
<dbReference type="InterPro" id="IPR003782">
    <property type="entry name" value="SCO1/SenC"/>
</dbReference>
<accession>A0A1I5Q3C6</accession>
<gene>
    <name evidence="8" type="ORF">SAMN05216229_102174</name>
</gene>
<feature type="chain" id="PRO_5017415942" evidence="6">
    <location>
        <begin position="28"/>
        <end position="225"/>
    </location>
</feature>
<evidence type="ECO:0000259" key="7">
    <source>
        <dbReference type="PROSITE" id="PS51352"/>
    </source>
</evidence>
<evidence type="ECO:0000256" key="4">
    <source>
        <dbReference type="PIRSR" id="PIRSR603782-2"/>
    </source>
</evidence>
<dbReference type="PANTHER" id="PTHR12151:SF25">
    <property type="entry name" value="LINALOOL DEHYDRATASE_ISOMERASE DOMAIN-CONTAINING PROTEIN"/>
    <property type="match status" value="1"/>
</dbReference>
<feature type="disulfide bond" description="Redox-active" evidence="4">
    <location>
        <begin position="82"/>
        <end position="86"/>
    </location>
</feature>
<dbReference type="GO" id="GO:0046872">
    <property type="term" value="F:metal ion binding"/>
    <property type="evidence" value="ECO:0007669"/>
    <property type="project" value="UniProtKB-KW"/>
</dbReference>
<keyword evidence="3" id="KW-0479">Metal-binding</keyword>
<dbReference type="CDD" id="cd02968">
    <property type="entry name" value="SCO"/>
    <property type="match status" value="1"/>
</dbReference>
<dbReference type="SUPFAM" id="SSF52833">
    <property type="entry name" value="Thioredoxin-like"/>
    <property type="match status" value="1"/>
</dbReference>
<feature type="binding site" evidence="3">
    <location>
        <position position="82"/>
    </location>
    <ligand>
        <name>Cu cation</name>
        <dbReference type="ChEBI" id="CHEBI:23378"/>
    </ligand>
</feature>
<evidence type="ECO:0000256" key="5">
    <source>
        <dbReference type="SAM" id="MobiDB-lite"/>
    </source>
</evidence>
<keyword evidence="9" id="KW-1185">Reference proteome</keyword>
<dbReference type="OrthoDB" id="5567697at2"/>
<dbReference type="InterPro" id="IPR013766">
    <property type="entry name" value="Thioredoxin_domain"/>
</dbReference>
<dbReference type="Pfam" id="PF02630">
    <property type="entry name" value="SCO1-SenC"/>
    <property type="match status" value="1"/>
</dbReference>
<evidence type="ECO:0000256" key="2">
    <source>
        <dbReference type="ARBA" id="ARBA00023008"/>
    </source>
</evidence>
<feature type="region of interest" description="Disordered" evidence="5">
    <location>
        <begin position="202"/>
        <end position="225"/>
    </location>
</feature>
<dbReference type="RefSeq" id="WP_092428214.1">
    <property type="nucleotide sequence ID" value="NZ_FOXM01000002.1"/>
</dbReference>